<dbReference type="AlphaFoldDB" id="A0A423WR11"/>
<feature type="transmembrane region" description="Helical" evidence="2">
    <location>
        <begin position="199"/>
        <end position="220"/>
    </location>
</feature>
<dbReference type="FunCoup" id="A0A423WR11">
    <property type="interactions" value="8"/>
</dbReference>
<feature type="region of interest" description="Disordered" evidence="1">
    <location>
        <begin position="35"/>
        <end position="66"/>
    </location>
</feature>
<dbReference type="STRING" id="1230097.A0A423WR11"/>
<keyword evidence="4" id="KW-1185">Reference proteome</keyword>
<evidence type="ECO:0000256" key="2">
    <source>
        <dbReference type="SAM" id="Phobius"/>
    </source>
</evidence>
<keyword evidence="2" id="KW-0472">Membrane</keyword>
<dbReference type="GO" id="GO:0005739">
    <property type="term" value="C:mitochondrion"/>
    <property type="evidence" value="ECO:0007669"/>
    <property type="project" value="TreeGrafter"/>
</dbReference>
<name>A0A423WR11_9PEZI</name>
<reference evidence="3 4" key="1">
    <citation type="submission" date="2015-09" db="EMBL/GenBank/DDBJ databases">
        <title>Host preference determinants of Valsa canker pathogens revealed by comparative genomics.</title>
        <authorList>
            <person name="Yin Z."/>
            <person name="Huang L."/>
        </authorList>
    </citation>
    <scope>NUCLEOTIDE SEQUENCE [LARGE SCALE GENOMIC DNA]</scope>
    <source>
        <strain evidence="3 4">SXYLt</strain>
    </source>
</reference>
<dbReference type="PANTHER" id="PTHR28002:SF1">
    <property type="entry name" value="MIOREX COMPLEX COMPONENT 11"/>
    <property type="match status" value="1"/>
</dbReference>
<accession>A0A423WR11</accession>
<keyword evidence="2" id="KW-1133">Transmembrane helix</keyword>
<evidence type="ECO:0000256" key="1">
    <source>
        <dbReference type="SAM" id="MobiDB-lite"/>
    </source>
</evidence>
<dbReference type="InterPro" id="IPR018811">
    <property type="entry name" value="MRX11"/>
</dbReference>
<dbReference type="OrthoDB" id="5580261at2759"/>
<evidence type="ECO:0000313" key="3">
    <source>
        <dbReference type="EMBL" id="ROW05949.1"/>
    </source>
</evidence>
<proteinExistence type="predicted"/>
<feature type="compositionally biased region" description="Polar residues" evidence="1">
    <location>
        <begin position="42"/>
        <end position="55"/>
    </location>
</feature>
<gene>
    <name evidence="3" type="ORF">VPNG_08459</name>
</gene>
<dbReference type="Proteomes" id="UP000285146">
    <property type="component" value="Unassembled WGS sequence"/>
</dbReference>
<keyword evidence="2" id="KW-0812">Transmembrane</keyword>
<protein>
    <submittedName>
        <fullName evidence="3">Uncharacterized protein</fullName>
    </submittedName>
</protein>
<feature type="transmembrane region" description="Helical" evidence="2">
    <location>
        <begin position="90"/>
        <end position="114"/>
    </location>
</feature>
<dbReference type="EMBL" id="LKEB01000044">
    <property type="protein sequence ID" value="ROW05949.1"/>
    <property type="molecule type" value="Genomic_DNA"/>
</dbReference>
<dbReference type="Pfam" id="PF10306">
    <property type="entry name" value="FLILHELTA"/>
    <property type="match status" value="1"/>
</dbReference>
<dbReference type="InParanoid" id="A0A423WR11"/>
<comment type="caution">
    <text evidence="3">The sequence shown here is derived from an EMBL/GenBank/DDBJ whole genome shotgun (WGS) entry which is preliminary data.</text>
</comment>
<organism evidence="3 4">
    <name type="scientific">Cytospora leucostoma</name>
    <dbReference type="NCBI Taxonomy" id="1230097"/>
    <lineage>
        <taxon>Eukaryota</taxon>
        <taxon>Fungi</taxon>
        <taxon>Dikarya</taxon>
        <taxon>Ascomycota</taxon>
        <taxon>Pezizomycotina</taxon>
        <taxon>Sordariomycetes</taxon>
        <taxon>Sordariomycetidae</taxon>
        <taxon>Diaporthales</taxon>
        <taxon>Cytosporaceae</taxon>
        <taxon>Cytospora</taxon>
    </lineage>
</organism>
<evidence type="ECO:0000313" key="4">
    <source>
        <dbReference type="Proteomes" id="UP000285146"/>
    </source>
</evidence>
<dbReference type="PANTHER" id="PTHR28002">
    <property type="entry name" value="MIOREX COMPLEX COMPONENT 11"/>
    <property type="match status" value="1"/>
</dbReference>
<sequence length="231" mass="26097">MWKQRLLSSLRHGFGPLHPPTTTSAAAASTKTTAFLPRAGRSRTQSTRRWNSSEAASKKQHSRADRILSRLPPSMQKYTTRLRNAPLSHVVAFLILHELTAVVPLLGLFGLFHYTEYVPLGYMMEHYGGYVQEGTARFERYFRRKGWFGFGQGEEDEAGRELQAEKGDEGVLDRWASADQKYRIVVEVALAYAITKAFLPVRIVASLWATPWFAGVMVRVRSVLPGASRRK</sequence>